<comment type="caution">
    <text evidence="16">The sequence shown here is derived from an EMBL/GenBank/DDBJ whole genome shotgun (WGS) entry which is preliminary data.</text>
</comment>
<proteinExistence type="inferred from homology"/>
<sequence length="431" mass="45657">MPHDDQDPEPPAAHGVSRRGLFGALAAGGAMGLLAAGAGARLGATIADQSQPAASTYPFFGEHPAGITTPMQDRVHFAAFDLDADASRDDLIDLLQRWSYAASRLQLGLDVSASGAVGGSEYAPPDDTGEALGLPPSGLTITIGFGPGIFEDADGNDRFGVKSQRPDALAPLPAFAGDDLSAAISGGDLAVQACADDPQVAVHAIRNLTRMAFGTATLRWSALGFGRTASTSRAQATPRNLFGFKDGTSNIMVEDTQASNDHVWVQPGDGPDWLTGGSYMIMRRIRMIIESWDRVQLGEQEQIFGRDKGEGAPLSGGDEFTAPNFAATDAAGAPLIDVKSHVHLAHPEQNSGTRILRRAYNYVDGNDELGRLDAGLLFICFQRDPQQFIDIQRNLSRDLLNEYIRHVASGVWAVPPVLTEGSYAGAALFGD</sequence>
<evidence type="ECO:0000256" key="1">
    <source>
        <dbReference type="ARBA" id="ARBA00004196"/>
    </source>
</evidence>
<evidence type="ECO:0000256" key="3">
    <source>
        <dbReference type="ARBA" id="ARBA00022617"/>
    </source>
</evidence>
<dbReference type="InterPro" id="IPR006313">
    <property type="entry name" value="EfeB/EfeN"/>
</dbReference>
<dbReference type="SUPFAM" id="SSF54909">
    <property type="entry name" value="Dimeric alpha+beta barrel"/>
    <property type="match status" value="1"/>
</dbReference>
<dbReference type="NCBIfam" id="TIGR01412">
    <property type="entry name" value="tat_substr_1"/>
    <property type="match status" value="1"/>
</dbReference>
<evidence type="ECO:0000313" key="16">
    <source>
        <dbReference type="EMBL" id="MFD2758212.1"/>
    </source>
</evidence>
<dbReference type="InterPro" id="IPR006314">
    <property type="entry name" value="Dyp_peroxidase"/>
</dbReference>
<dbReference type="InterPro" id="IPR048328">
    <property type="entry name" value="Dyp_perox_C"/>
</dbReference>
<dbReference type="Pfam" id="PF20628">
    <property type="entry name" value="Dyp_perox_C"/>
    <property type="match status" value="1"/>
</dbReference>
<keyword evidence="6 13" id="KW-0560">Oxidoreductase</keyword>
<comment type="subcellular location">
    <subcellularLocation>
        <location evidence="1">Cell envelope</location>
    </subcellularLocation>
</comment>
<evidence type="ECO:0000256" key="10">
    <source>
        <dbReference type="ARBA" id="ARBA00033771"/>
    </source>
</evidence>
<accession>A0ABW5V0K7</accession>
<evidence type="ECO:0000256" key="4">
    <source>
        <dbReference type="ARBA" id="ARBA00022723"/>
    </source>
</evidence>
<dbReference type="EMBL" id="JBHUNE010000006">
    <property type="protein sequence ID" value="MFD2758212.1"/>
    <property type="molecule type" value="Genomic_DNA"/>
</dbReference>
<dbReference type="PROSITE" id="PS51318">
    <property type="entry name" value="TAT"/>
    <property type="match status" value="1"/>
</dbReference>
<evidence type="ECO:0000256" key="8">
    <source>
        <dbReference type="ARBA" id="ARBA00023239"/>
    </source>
</evidence>
<feature type="domain" description="Dyp-type peroxidase N-terminal" evidence="14">
    <location>
        <begin position="65"/>
        <end position="225"/>
    </location>
</feature>
<evidence type="ECO:0000256" key="6">
    <source>
        <dbReference type="ARBA" id="ARBA00023002"/>
    </source>
</evidence>
<dbReference type="InterPro" id="IPR048327">
    <property type="entry name" value="Dyp_perox_N"/>
</dbReference>
<reference evidence="17" key="1">
    <citation type="journal article" date="2019" name="Int. J. Syst. Evol. Microbiol.">
        <title>The Global Catalogue of Microorganisms (GCM) 10K type strain sequencing project: providing services to taxonomists for standard genome sequencing and annotation.</title>
        <authorList>
            <consortium name="The Broad Institute Genomics Platform"/>
            <consortium name="The Broad Institute Genome Sequencing Center for Infectious Disease"/>
            <person name="Wu L."/>
            <person name="Ma J."/>
        </authorList>
    </citation>
    <scope>NUCLEOTIDE SEQUENCE [LARGE SCALE GENOMIC DNA]</scope>
    <source>
        <strain evidence="17">TISTR 1514</strain>
    </source>
</reference>
<dbReference type="InterPro" id="IPR006311">
    <property type="entry name" value="TAT_signal"/>
</dbReference>
<keyword evidence="2 13" id="KW-0575">Peroxidase</keyword>
<name>A0ABW5V0K7_9MICO</name>
<organism evidence="16 17">
    <name type="scientific">Gulosibacter faecalis</name>
    <dbReference type="NCBI Taxonomy" id="272240"/>
    <lineage>
        <taxon>Bacteria</taxon>
        <taxon>Bacillati</taxon>
        <taxon>Actinomycetota</taxon>
        <taxon>Actinomycetes</taxon>
        <taxon>Micrococcales</taxon>
        <taxon>Microbacteriaceae</taxon>
        <taxon>Gulosibacter</taxon>
    </lineage>
</organism>
<evidence type="ECO:0000259" key="14">
    <source>
        <dbReference type="Pfam" id="PF04261"/>
    </source>
</evidence>
<keyword evidence="17" id="KW-1185">Reference proteome</keyword>
<evidence type="ECO:0000256" key="11">
    <source>
        <dbReference type="ARBA" id="ARBA00033775"/>
    </source>
</evidence>
<dbReference type="PROSITE" id="PS51404">
    <property type="entry name" value="DYP_PEROXIDASE"/>
    <property type="match status" value="1"/>
</dbReference>
<protein>
    <recommendedName>
        <fullName evidence="10 13">Deferrochelatase</fullName>
        <ecNumber evidence="13">1.11.1.-</ecNumber>
    </recommendedName>
    <alternativeName>
        <fullName evidence="11 13">Peroxidase EfeB</fullName>
    </alternativeName>
</protein>
<evidence type="ECO:0000256" key="12">
    <source>
        <dbReference type="ARBA" id="ARBA00048856"/>
    </source>
</evidence>
<keyword evidence="4 13" id="KW-0479">Metal-binding</keyword>
<comment type="catalytic activity">
    <reaction evidence="12">
        <text>heme b + 2 H(+) = protoporphyrin IX + Fe(2+)</text>
        <dbReference type="Rhea" id="RHEA:22584"/>
        <dbReference type="ChEBI" id="CHEBI:15378"/>
        <dbReference type="ChEBI" id="CHEBI:29033"/>
        <dbReference type="ChEBI" id="CHEBI:57306"/>
        <dbReference type="ChEBI" id="CHEBI:60344"/>
        <dbReference type="EC" id="4.98.1.1"/>
    </reaction>
    <physiologicalReaction direction="left-to-right" evidence="12">
        <dbReference type="Rhea" id="RHEA:22585"/>
    </physiologicalReaction>
</comment>
<dbReference type="RefSeq" id="WP_019619679.1">
    <property type="nucleotide sequence ID" value="NZ_JBHUNE010000006.1"/>
</dbReference>
<dbReference type="NCBIfam" id="TIGR01413">
    <property type="entry name" value="Dyp_perox_fam"/>
    <property type="match status" value="1"/>
</dbReference>
<evidence type="ECO:0000256" key="13">
    <source>
        <dbReference type="RuleBase" id="RU365017"/>
    </source>
</evidence>
<evidence type="ECO:0000256" key="7">
    <source>
        <dbReference type="ARBA" id="ARBA00023004"/>
    </source>
</evidence>
<feature type="domain" description="Dyp-type peroxidase C-terminal" evidence="15">
    <location>
        <begin position="237"/>
        <end position="417"/>
    </location>
</feature>
<comment type="similarity">
    <text evidence="9 13">Belongs to the DyP-type peroxidase family.</text>
</comment>
<dbReference type="Pfam" id="PF04261">
    <property type="entry name" value="Dyp_perox_N"/>
    <property type="match status" value="1"/>
</dbReference>
<keyword evidence="7 13" id="KW-0408">Iron</keyword>
<keyword evidence="8" id="KW-0456">Lyase</keyword>
<evidence type="ECO:0000256" key="9">
    <source>
        <dbReference type="ARBA" id="ARBA00025737"/>
    </source>
</evidence>
<evidence type="ECO:0000256" key="5">
    <source>
        <dbReference type="ARBA" id="ARBA00022729"/>
    </source>
</evidence>
<keyword evidence="5" id="KW-0732">Signal</keyword>
<evidence type="ECO:0000259" key="15">
    <source>
        <dbReference type="Pfam" id="PF20628"/>
    </source>
</evidence>
<dbReference type="PANTHER" id="PTHR30521:SF4">
    <property type="entry name" value="DEFERROCHELATASE"/>
    <property type="match status" value="1"/>
</dbReference>
<comment type="cofactor">
    <cofactor evidence="13">
        <name>heme b</name>
        <dbReference type="ChEBI" id="CHEBI:60344"/>
    </cofactor>
    <text evidence="13">Binds 1 heme b (iron(II)-protoporphyrin IX) group non-covalently per subunit.</text>
</comment>
<dbReference type="InterPro" id="IPR011008">
    <property type="entry name" value="Dimeric_a/b-barrel"/>
</dbReference>
<dbReference type="Proteomes" id="UP001597492">
    <property type="component" value="Unassembled WGS sequence"/>
</dbReference>
<evidence type="ECO:0000256" key="2">
    <source>
        <dbReference type="ARBA" id="ARBA00022559"/>
    </source>
</evidence>
<dbReference type="PANTHER" id="PTHR30521">
    <property type="entry name" value="DEFERROCHELATASE/PEROXIDASE"/>
    <property type="match status" value="1"/>
</dbReference>
<dbReference type="EC" id="1.11.1.-" evidence="13"/>
<gene>
    <name evidence="16" type="primary">efeB</name>
    <name evidence="16" type="ORF">ACFSW7_07455</name>
</gene>
<keyword evidence="3 13" id="KW-0349">Heme</keyword>
<evidence type="ECO:0000313" key="17">
    <source>
        <dbReference type="Proteomes" id="UP001597492"/>
    </source>
</evidence>
<comment type="function">
    <text evidence="13">Involved in the recovery of exogenous heme iron. Extracts iron from heme while preserving the protoporphyrin ring intact.</text>
</comment>